<feature type="region of interest" description="Disordered" evidence="1">
    <location>
        <begin position="34"/>
        <end position="113"/>
    </location>
</feature>
<proteinExistence type="predicted"/>
<dbReference type="AlphaFoldDB" id="A0A1J9QL32"/>
<feature type="compositionally biased region" description="Basic and acidic residues" evidence="1">
    <location>
        <begin position="62"/>
        <end position="94"/>
    </location>
</feature>
<organism evidence="2 3">
    <name type="scientific">Emergomyces pasteurianus Ep9510</name>
    <dbReference type="NCBI Taxonomy" id="1447872"/>
    <lineage>
        <taxon>Eukaryota</taxon>
        <taxon>Fungi</taxon>
        <taxon>Dikarya</taxon>
        <taxon>Ascomycota</taxon>
        <taxon>Pezizomycotina</taxon>
        <taxon>Eurotiomycetes</taxon>
        <taxon>Eurotiomycetidae</taxon>
        <taxon>Onygenales</taxon>
        <taxon>Ajellomycetaceae</taxon>
        <taxon>Emergomyces</taxon>
    </lineage>
</organism>
<dbReference type="EMBL" id="LGRN01000132">
    <property type="protein sequence ID" value="OJD15909.1"/>
    <property type="molecule type" value="Genomic_DNA"/>
</dbReference>
<dbReference type="Proteomes" id="UP000182235">
    <property type="component" value="Unassembled WGS sequence"/>
</dbReference>
<name>A0A1J9QL32_9EURO</name>
<keyword evidence="3" id="KW-1185">Reference proteome</keyword>
<gene>
    <name evidence="2" type="ORF">AJ78_03889</name>
</gene>
<dbReference type="OrthoDB" id="3945172at2759"/>
<comment type="caution">
    <text evidence="2">The sequence shown here is derived from an EMBL/GenBank/DDBJ whole genome shotgun (WGS) entry which is preliminary data.</text>
</comment>
<evidence type="ECO:0000256" key="1">
    <source>
        <dbReference type="SAM" id="MobiDB-lite"/>
    </source>
</evidence>
<feature type="compositionally biased region" description="Basic and acidic residues" evidence="1">
    <location>
        <begin position="36"/>
        <end position="50"/>
    </location>
</feature>
<accession>A0A1J9QL32</accession>
<evidence type="ECO:0000313" key="2">
    <source>
        <dbReference type="EMBL" id="OJD15909.1"/>
    </source>
</evidence>
<evidence type="ECO:0000313" key="3">
    <source>
        <dbReference type="Proteomes" id="UP000182235"/>
    </source>
</evidence>
<reference evidence="2 3" key="1">
    <citation type="submission" date="2015-07" db="EMBL/GenBank/DDBJ databases">
        <title>Emmonsia species relationships and genome sequence.</title>
        <authorList>
            <consortium name="The Broad Institute Genomics Platform"/>
            <person name="Cuomo C.A."/>
            <person name="Munoz J.F."/>
            <person name="Imamovic A."/>
            <person name="Priest M.E."/>
            <person name="Young S."/>
            <person name="Clay O.K."/>
            <person name="McEwen J.G."/>
        </authorList>
    </citation>
    <scope>NUCLEOTIDE SEQUENCE [LARGE SCALE GENOMIC DNA]</scope>
    <source>
        <strain evidence="2 3">UAMH 9510</strain>
    </source>
</reference>
<protein>
    <submittedName>
        <fullName evidence="2">Uncharacterized protein</fullName>
    </submittedName>
</protein>
<sequence>MVSRSGSLHTLRFPHYPLLRTRFLYSGIRYSWTGSKGKDHSLEKSKRGDTTDPITKGSSGGLKEKEETRKGEDRSKSNAIAERNHEGSAKKTEEEFPEAPKPIIGMSDERGKVGSASFPLERISFCLPSLMHLADVNTPQKGT</sequence>
<dbReference type="VEuPathDB" id="FungiDB:AJ78_03889"/>